<name>A0A1J1IMN9_9DIPT</name>
<accession>A0A1J1IMN9</accession>
<reference evidence="1 2" key="1">
    <citation type="submission" date="2015-04" db="EMBL/GenBank/DDBJ databases">
        <authorList>
            <person name="Syromyatnikov M.Y."/>
            <person name="Popov V.N."/>
        </authorList>
    </citation>
    <scope>NUCLEOTIDE SEQUENCE [LARGE SCALE GENOMIC DNA]</scope>
</reference>
<evidence type="ECO:0000313" key="2">
    <source>
        <dbReference type="Proteomes" id="UP000183832"/>
    </source>
</evidence>
<organism evidence="1 2">
    <name type="scientific">Clunio marinus</name>
    <dbReference type="NCBI Taxonomy" id="568069"/>
    <lineage>
        <taxon>Eukaryota</taxon>
        <taxon>Metazoa</taxon>
        <taxon>Ecdysozoa</taxon>
        <taxon>Arthropoda</taxon>
        <taxon>Hexapoda</taxon>
        <taxon>Insecta</taxon>
        <taxon>Pterygota</taxon>
        <taxon>Neoptera</taxon>
        <taxon>Endopterygota</taxon>
        <taxon>Diptera</taxon>
        <taxon>Nematocera</taxon>
        <taxon>Chironomoidea</taxon>
        <taxon>Chironomidae</taxon>
        <taxon>Clunio</taxon>
    </lineage>
</organism>
<evidence type="ECO:0000313" key="1">
    <source>
        <dbReference type="EMBL" id="CRL01511.1"/>
    </source>
</evidence>
<dbReference type="Proteomes" id="UP000183832">
    <property type="component" value="Unassembled WGS sequence"/>
</dbReference>
<proteinExistence type="predicted"/>
<gene>
    <name evidence="1" type="ORF">CLUMA_CG014766</name>
</gene>
<dbReference type="AlphaFoldDB" id="A0A1J1IMN9"/>
<protein>
    <submittedName>
        <fullName evidence="1">CLUMA_CG014766, isoform A</fullName>
    </submittedName>
</protein>
<dbReference type="EMBL" id="CVRI01000055">
    <property type="protein sequence ID" value="CRL01511.1"/>
    <property type="molecule type" value="Genomic_DNA"/>
</dbReference>
<sequence length="83" mass="9758">MKQTKEAENGETTNIANILNQINIIDMYLTSRIKLQLTLFLLKFMPILTKQKTKSLWARQFFIHYRFALGTLQTEITILLLNI</sequence>
<keyword evidence="2" id="KW-1185">Reference proteome</keyword>